<keyword evidence="1" id="KW-0472">Membrane</keyword>
<evidence type="ECO:0000256" key="1">
    <source>
        <dbReference type="SAM" id="Phobius"/>
    </source>
</evidence>
<sequence length="105" mass="10302">MWGSITMAIAIVIAGGITWWLAKGCAVTLTGAAGGILGGVAALLALALLVDPDVAFRVSAGLTGVAGVWLLAFALAGGIRGQRLARAEAAQAAAPPSLPSQPIAQ</sequence>
<dbReference type="Proteomes" id="UP000033956">
    <property type="component" value="Unassembled WGS sequence"/>
</dbReference>
<reference evidence="2 3" key="1">
    <citation type="submission" date="2015-02" db="EMBL/GenBank/DDBJ databases">
        <title>Draft genome sequences of ten Microbacterium spp. with emphasis on heavy metal contaminated environments.</title>
        <authorList>
            <person name="Corretto E."/>
        </authorList>
    </citation>
    <scope>NUCLEOTIDE SEQUENCE [LARGE SCALE GENOMIC DNA]</scope>
    <source>
        <strain evidence="2 3">DSM 12510</strain>
    </source>
</reference>
<keyword evidence="1" id="KW-1133">Transmembrane helix</keyword>
<dbReference type="EMBL" id="JYIZ01000057">
    <property type="protein sequence ID" value="KJL37626.1"/>
    <property type="molecule type" value="Genomic_DNA"/>
</dbReference>
<evidence type="ECO:0000313" key="2">
    <source>
        <dbReference type="EMBL" id="KJL37626.1"/>
    </source>
</evidence>
<protein>
    <submittedName>
        <fullName evidence="2">Uncharacterized protein</fullName>
    </submittedName>
</protein>
<organism evidence="2 3">
    <name type="scientific">Microbacterium terrae</name>
    <dbReference type="NCBI Taxonomy" id="69369"/>
    <lineage>
        <taxon>Bacteria</taxon>
        <taxon>Bacillati</taxon>
        <taxon>Actinomycetota</taxon>
        <taxon>Actinomycetes</taxon>
        <taxon>Micrococcales</taxon>
        <taxon>Microbacteriaceae</taxon>
        <taxon>Microbacterium</taxon>
    </lineage>
</organism>
<gene>
    <name evidence="2" type="ORF">RS81_03383</name>
</gene>
<dbReference type="AlphaFoldDB" id="A0A0M2GVE4"/>
<feature type="transmembrane region" description="Helical" evidence="1">
    <location>
        <begin position="6"/>
        <end position="22"/>
    </location>
</feature>
<proteinExistence type="predicted"/>
<comment type="caution">
    <text evidence="2">The sequence shown here is derived from an EMBL/GenBank/DDBJ whole genome shotgun (WGS) entry which is preliminary data.</text>
</comment>
<keyword evidence="3" id="KW-1185">Reference proteome</keyword>
<evidence type="ECO:0000313" key="3">
    <source>
        <dbReference type="Proteomes" id="UP000033956"/>
    </source>
</evidence>
<feature type="transmembrane region" description="Helical" evidence="1">
    <location>
        <begin position="56"/>
        <end position="76"/>
    </location>
</feature>
<name>A0A0M2GVE4_9MICO</name>
<dbReference type="STRING" id="92835.RS81_03383"/>
<accession>A0A0M2GVE4</accession>
<feature type="transmembrane region" description="Helical" evidence="1">
    <location>
        <begin position="29"/>
        <end position="50"/>
    </location>
</feature>
<keyword evidence="1" id="KW-0812">Transmembrane</keyword>
<dbReference type="PATRIC" id="fig|92835.4.peg.3420"/>